<dbReference type="InterPro" id="IPR006119">
    <property type="entry name" value="Resolv_N"/>
</dbReference>
<dbReference type="PROSITE" id="PS51736">
    <property type="entry name" value="RECOMBINASES_3"/>
    <property type="match status" value="1"/>
</dbReference>
<feature type="domain" description="Resolvase/invertase-type recombinase catalytic" evidence="1">
    <location>
        <begin position="1"/>
        <end position="142"/>
    </location>
</feature>
<dbReference type="GO" id="GO:0000150">
    <property type="term" value="F:DNA strand exchange activity"/>
    <property type="evidence" value="ECO:0007669"/>
    <property type="project" value="InterPro"/>
</dbReference>
<dbReference type="Gene3D" id="3.40.50.1390">
    <property type="entry name" value="Resolvase, N-terminal catalytic domain"/>
    <property type="match status" value="1"/>
</dbReference>
<dbReference type="AlphaFoldDB" id="A0A1M6P264"/>
<evidence type="ECO:0000259" key="1">
    <source>
        <dbReference type="PROSITE" id="PS51736"/>
    </source>
</evidence>
<reference evidence="2 3" key="1">
    <citation type="submission" date="2016-11" db="EMBL/GenBank/DDBJ databases">
        <authorList>
            <person name="Jaros S."/>
            <person name="Januszkiewicz K."/>
            <person name="Wedrychowicz H."/>
        </authorList>
    </citation>
    <scope>NUCLEOTIDE SEQUENCE [LARGE SCALE GENOMIC DNA]</scope>
    <source>
        <strain evidence="2 3">DSM 15480</strain>
    </source>
</reference>
<accession>A0A1M6P264</accession>
<dbReference type="SMART" id="SM00857">
    <property type="entry name" value="Resolvase"/>
    <property type="match status" value="1"/>
</dbReference>
<name>A0A1M6P264_9FIRM</name>
<gene>
    <name evidence="2" type="ORF">SAMN02745243_01985</name>
</gene>
<dbReference type="Proteomes" id="UP000184301">
    <property type="component" value="Unassembled WGS sequence"/>
</dbReference>
<evidence type="ECO:0000313" key="2">
    <source>
        <dbReference type="EMBL" id="SHK02026.1"/>
    </source>
</evidence>
<dbReference type="InterPro" id="IPR013324">
    <property type="entry name" value="RNA_pol_sigma_r3/r4-like"/>
</dbReference>
<dbReference type="Pfam" id="PF00239">
    <property type="entry name" value="Resolvase"/>
    <property type="match status" value="1"/>
</dbReference>
<dbReference type="STRING" id="1121950.SAMN02745243_01985"/>
<organism evidence="2 3">
    <name type="scientific">Hespellia stercorisuis DSM 15480</name>
    <dbReference type="NCBI Taxonomy" id="1121950"/>
    <lineage>
        <taxon>Bacteria</taxon>
        <taxon>Bacillati</taxon>
        <taxon>Bacillota</taxon>
        <taxon>Clostridia</taxon>
        <taxon>Lachnospirales</taxon>
        <taxon>Lachnospiraceae</taxon>
        <taxon>Hespellia</taxon>
    </lineage>
</organism>
<dbReference type="RefSeq" id="WP_073109425.1">
    <property type="nucleotide sequence ID" value="NZ_FQZY01000026.1"/>
</dbReference>
<keyword evidence="3" id="KW-1185">Reference proteome</keyword>
<dbReference type="PANTHER" id="PTHR30461:SF19">
    <property type="entry name" value="SITE-SPECIFIC RECOMBINASE RESOLVASE FAMILY"/>
    <property type="match status" value="1"/>
</dbReference>
<evidence type="ECO:0000313" key="3">
    <source>
        <dbReference type="Proteomes" id="UP000184301"/>
    </source>
</evidence>
<dbReference type="InterPro" id="IPR050639">
    <property type="entry name" value="SSR_resolvase"/>
</dbReference>
<protein>
    <submittedName>
        <fullName evidence="2">Site-specific DNA recombinase</fullName>
    </submittedName>
</protein>
<proteinExistence type="predicted"/>
<dbReference type="SUPFAM" id="SSF53041">
    <property type="entry name" value="Resolvase-like"/>
    <property type="match status" value="1"/>
</dbReference>
<dbReference type="InterPro" id="IPR036162">
    <property type="entry name" value="Resolvase-like_N_sf"/>
</dbReference>
<dbReference type="EMBL" id="FQZY01000026">
    <property type="protein sequence ID" value="SHK02026.1"/>
    <property type="molecule type" value="Genomic_DNA"/>
</dbReference>
<dbReference type="GO" id="GO:0003677">
    <property type="term" value="F:DNA binding"/>
    <property type="evidence" value="ECO:0007669"/>
    <property type="project" value="InterPro"/>
</dbReference>
<dbReference type="PANTHER" id="PTHR30461">
    <property type="entry name" value="DNA-INVERTASE FROM LAMBDOID PROPHAGE"/>
    <property type="match status" value="1"/>
</dbReference>
<dbReference type="SUPFAM" id="SSF88659">
    <property type="entry name" value="Sigma3 and sigma4 domains of RNA polymerase sigma factors"/>
    <property type="match status" value="1"/>
</dbReference>
<dbReference type="CDD" id="cd03768">
    <property type="entry name" value="SR_ResInv"/>
    <property type="match status" value="1"/>
</dbReference>
<sequence length="197" mass="22539">MIYGYCRCSTDETKQDIARQERELISVGVDKANIFTEYAHGTDRNRVEFNRLLDLIVSGDTIVATELSRITRSTKDLIDILEVAKNKHIKLVLGSFICDCSSDELDPMTEGMLKMMGVFAEMERNIISQRVRSGMKNAKSKGKKIGRPETTSDNLPEKFWKYYKLYQDNQLNIAEFARVMGCARSTIYKYLAIVKIV</sequence>